<dbReference type="Pfam" id="PF01580">
    <property type="entry name" value="FtsK_SpoIIIE"/>
    <property type="match status" value="1"/>
</dbReference>
<dbReference type="Proteomes" id="UP000823634">
    <property type="component" value="Unassembled WGS sequence"/>
</dbReference>
<dbReference type="AlphaFoldDB" id="A0A9D9DI51"/>
<proteinExistence type="predicted"/>
<dbReference type="InterPro" id="IPR027417">
    <property type="entry name" value="P-loop_NTPase"/>
</dbReference>
<dbReference type="GO" id="GO:0005524">
    <property type="term" value="F:ATP binding"/>
    <property type="evidence" value="ECO:0007669"/>
    <property type="project" value="InterPro"/>
</dbReference>
<evidence type="ECO:0000313" key="2">
    <source>
        <dbReference type="EMBL" id="MBO8425699.1"/>
    </source>
</evidence>
<name>A0A9D9DI51_9FIRM</name>
<reference evidence="2" key="2">
    <citation type="journal article" date="2021" name="PeerJ">
        <title>Extensive microbial diversity within the chicken gut microbiome revealed by metagenomics and culture.</title>
        <authorList>
            <person name="Gilroy R."/>
            <person name="Ravi A."/>
            <person name="Getino M."/>
            <person name="Pursley I."/>
            <person name="Horton D.L."/>
            <person name="Alikhan N.F."/>
            <person name="Baker D."/>
            <person name="Gharbi K."/>
            <person name="Hall N."/>
            <person name="Watson M."/>
            <person name="Adriaenssens E.M."/>
            <person name="Foster-Nyarko E."/>
            <person name="Jarju S."/>
            <person name="Secka A."/>
            <person name="Antonio M."/>
            <person name="Oren A."/>
            <person name="Chaudhuri R.R."/>
            <person name="La Ragione R."/>
            <person name="Hildebrand F."/>
            <person name="Pallen M.J."/>
        </authorList>
    </citation>
    <scope>NUCLEOTIDE SEQUENCE</scope>
    <source>
        <strain evidence="2">17113</strain>
    </source>
</reference>
<dbReference type="EMBL" id="JADINA010000001">
    <property type="protein sequence ID" value="MBO8425699.1"/>
    <property type="molecule type" value="Genomic_DNA"/>
</dbReference>
<evidence type="ECO:0000259" key="1">
    <source>
        <dbReference type="Pfam" id="PF01580"/>
    </source>
</evidence>
<accession>A0A9D9DI51</accession>
<evidence type="ECO:0000313" key="3">
    <source>
        <dbReference type="Proteomes" id="UP000823634"/>
    </source>
</evidence>
<protein>
    <recommendedName>
        <fullName evidence="1">FtsK domain-containing protein</fullName>
    </recommendedName>
</protein>
<comment type="caution">
    <text evidence="2">The sequence shown here is derived from an EMBL/GenBank/DDBJ whole genome shotgun (WGS) entry which is preliminary data.</text>
</comment>
<dbReference type="GO" id="GO:0003677">
    <property type="term" value="F:DNA binding"/>
    <property type="evidence" value="ECO:0007669"/>
    <property type="project" value="InterPro"/>
</dbReference>
<dbReference type="Gene3D" id="3.40.50.300">
    <property type="entry name" value="P-loop containing nucleotide triphosphate hydrolases"/>
    <property type="match status" value="1"/>
</dbReference>
<reference evidence="2" key="1">
    <citation type="submission" date="2020-10" db="EMBL/GenBank/DDBJ databases">
        <authorList>
            <person name="Gilroy R."/>
        </authorList>
    </citation>
    <scope>NUCLEOTIDE SEQUENCE</scope>
    <source>
        <strain evidence="2">17113</strain>
    </source>
</reference>
<organism evidence="2 3">
    <name type="scientific">Candidatus Alloenteromonas pullistercoris</name>
    <dbReference type="NCBI Taxonomy" id="2840785"/>
    <lineage>
        <taxon>Bacteria</taxon>
        <taxon>Bacillati</taxon>
        <taxon>Bacillota</taxon>
        <taxon>Bacillota incertae sedis</taxon>
        <taxon>Candidatus Alloenteromonas</taxon>
    </lineage>
</organism>
<dbReference type="InterPro" id="IPR002543">
    <property type="entry name" value="FtsK_dom"/>
</dbReference>
<feature type="domain" description="FtsK" evidence="1">
    <location>
        <begin position="21"/>
        <end position="79"/>
    </location>
</feature>
<sequence length="123" mass="13779">MEEGSRVIDRDLGKENLLVIGHVASLAAAYCRYWQSTLEELKKEMERRYAEFAKEGVSDFDSYNLKAKEKLEPIIALVGYGSEKEAMAELLVKCVGAGIRLLIYANSLDSVDEETKSLTTLLK</sequence>
<gene>
    <name evidence="2" type="ORF">IAC61_00065</name>
</gene>